<dbReference type="OrthoDB" id="9810140at2"/>
<dbReference type="GO" id="GO:0006355">
    <property type="term" value="P:regulation of DNA-templated transcription"/>
    <property type="evidence" value="ECO:0007669"/>
    <property type="project" value="InterPro"/>
</dbReference>
<feature type="domain" description="HTH merR-type" evidence="1">
    <location>
        <begin position="74"/>
        <end position="144"/>
    </location>
</feature>
<dbReference type="Gene3D" id="1.10.1660.10">
    <property type="match status" value="1"/>
</dbReference>
<dbReference type="EMBL" id="CP044016">
    <property type="protein sequence ID" value="QES91009.1"/>
    <property type="molecule type" value="Genomic_DNA"/>
</dbReference>
<dbReference type="SMART" id="SM00422">
    <property type="entry name" value="HTH_MERR"/>
    <property type="match status" value="1"/>
</dbReference>
<keyword evidence="3" id="KW-1185">Reference proteome</keyword>
<dbReference type="GO" id="GO:0003677">
    <property type="term" value="F:DNA binding"/>
    <property type="evidence" value="ECO:0007669"/>
    <property type="project" value="InterPro"/>
</dbReference>
<proteinExistence type="predicted"/>
<protein>
    <submittedName>
        <fullName evidence="2">MerR family transcriptional regulator</fullName>
    </submittedName>
</protein>
<accession>A0A5P2G9L8</accession>
<organism evidence="2 3">
    <name type="scientific">Rhizosphaericola mali</name>
    <dbReference type="NCBI Taxonomy" id="2545455"/>
    <lineage>
        <taxon>Bacteria</taxon>
        <taxon>Pseudomonadati</taxon>
        <taxon>Bacteroidota</taxon>
        <taxon>Chitinophagia</taxon>
        <taxon>Chitinophagales</taxon>
        <taxon>Chitinophagaceae</taxon>
        <taxon>Rhizosphaericola</taxon>
    </lineage>
</organism>
<sequence>MVFDYPDFWDEKVKKETTSNIPLAKDLFGETIVAPKKEVFKAGKRGRKSFKEIDAEVDLIEVPEDDILFSKQYYPISEVAKWFRVNNSLLRFWENEFDILKPRKNRKGDRLFRPEDIKNLQVIYYLLRNKKYTIDGAKKYLKTNKKTADVNLQIIHALNNFKGFLLELKTNIS</sequence>
<dbReference type="InterPro" id="IPR000551">
    <property type="entry name" value="MerR-type_HTH_dom"/>
</dbReference>
<dbReference type="InterPro" id="IPR009061">
    <property type="entry name" value="DNA-bd_dom_put_sf"/>
</dbReference>
<dbReference type="Proteomes" id="UP000292424">
    <property type="component" value="Chromosome"/>
</dbReference>
<reference evidence="2 3" key="1">
    <citation type="submission" date="2019-09" db="EMBL/GenBank/DDBJ databases">
        <title>Complete genome sequence of Arachidicoccus sp. B3-10 isolated from apple orchard soil.</title>
        <authorList>
            <person name="Kim H.S."/>
            <person name="Han K.-I."/>
            <person name="Suh M.K."/>
            <person name="Lee K.C."/>
            <person name="Eom M.K."/>
            <person name="Kim J.-S."/>
            <person name="Kang S.W."/>
            <person name="Sin Y."/>
            <person name="Lee J.-S."/>
        </authorList>
    </citation>
    <scope>NUCLEOTIDE SEQUENCE [LARGE SCALE GENOMIC DNA]</scope>
    <source>
        <strain evidence="2 3">B3-10</strain>
    </source>
</reference>
<name>A0A5P2G9L8_9BACT</name>
<evidence type="ECO:0000313" key="3">
    <source>
        <dbReference type="Proteomes" id="UP000292424"/>
    </source>
</evidence>
<gene>
    <name evidence="2" type="ORF">E0W69_016575</name>
</gene>
<dbReference type="Pfam" id="PF13411">
    <property type="entry name" value="MerR_1"/>
    <property type="match status" value="1"/>
</dbReference>
<dbReference type="KEGG" id="arac:E0W69_016575"/>
<evidence type="ECO:0000313" key="2">
    <source>
        <dbReference type="EMBL" id="QES91009.1"/>
    </source>
</evidence>
<dbReference type="AlphaFoldDB" id="A0A5P2G9L8"/>
<dbReference type="SUPFAM" id="SSF46955">
    <property type="entry name" value="Putative DNA-binding domain"/>
    <property type="match status" value="1"/>
</dbReference>
<evidence type="ECO:0000259" key="1">
    <source>
        <dbReference type="SMART" id="SM00422"/>
    </source>
</evidence>